<name>A0ABN9XT74_9DINO</name>
<feature type="compositionally biased region" description="Basic residues" evidence="1">
    <location>
        <begin position="238"/>
        <end position="250"/>
    </location>
</feature>
<dbReference type="InterPro" id="IPR025677">
    <property type="entry name" value="OST-HTH-assoc_dom"/>
</dbReference>
<feature type="domain" description="OST-HTH associated" evidence="2">
    <location>
        <begin position="96"/>
        <end position="130"/>
    </location>
</feature>
<evidence type="ECO:0000313" key="3">
    <source>
        <dbReference type="EMBL" id="CAK0903212.1"/>
    </source>
</evidence>
<accession>A0ABN9XT74</accession>
<evidence type="ECO:0000313" key="4">
    <source>
        <dbReference type="Proteomes" id="UP001189429"/>
    </source>
</evidence>
<keyword evidence="4" id="KW-1185">Reference proteome</keyword>
<dbReference type="Pfam" id="PF14418">
    <property type="entry name" value="OHA"/>
    <property type="match status" value="1"/>
</dbReference>
<dbReference type="Proteomes" id="UP001189429">
    <property type="component" value="Unassembled WGS sequence"/>
</dbReference>
<evidence type="ECO:0000259" key="2">
    <source>
        <dbReference type="Pfam" id="PF14418"/>
    </source>
</evidence>
<feature type="region of interest" description="Disordered" evidence="1">
    <location>
        <begin position="188"/>
        <end position="208"/>
    </location>
</feature>
<proteinExistence type="predicted"/>
<comment type="caution">
    <text evidence="3">The sequence shown here is derived from an EMBL/GenBank/DDBJ whole genome shotgun (WGS) entry which is preliminary data.</text>
</comment>
<dbReference type="EMBL" id="CAUYUJ010021182">
    <property type="protein sequence ID" value="CAK0903212.1"/>
    <property type="molecule type" value="Genomic_DNA"/>
</dbReference>
<evidence type="ECO:0000256" key="1">
    <source>
        <dbReference type="SAM" id="MobiDB-lite"/>
    </source>
</evidence>
<reference evidence="3" key="1">
    <citation type="submission" date="2023-10" db="EMBL/GenBank/DDBJ databases">
        <authorList>
            <person name="Chen Y."/>
            <person name="Shah S."/>
            <person name="Dougan E. K."/>
            <person name="Thang M."/>
            <person name="Chan C."/>
        </authorList>
    </citation>
    <scope>NUCLEOTIDE SEQUENCE [LARGE SCALE GENOMIC DNA]</scope>
</reference>
<protein>
    <recommendedName>
        <fullName evidence="2">OST-HTH associated domain-containing protein</fullName>
    </recommendedName>
</protein>
<gene>
    <name evidence="3" type="ORF">PCOR1329_LOCUS79575</name>
</gene>
<feature type="region of interest" description="Disordered" evidence="1">
    <location>
        <begin position="220"/>
        <end position="275"/>
    </location>
</feature>
<organism evidence="3 4">
    <name type="scientific">Prorocentrum cordatum</name>
    <dbReference type="NCBI Taxonomy" id="2364126"/>
    <lineage>
        <taxon>Eukaryota</taxon>
        <taxon>Sar</taxon>
        <taxon>Alveolata</taxon>
        <taxon>Dinophyceae</taxon>
        <taxon>Prorocentrales</taxon>
        <taxon>Prorocentraceae</taxon>
        <taxon>Prorocentrum</taxon>
    </lineage>
</organism>
<sequence>MQLTEDRVEAALASAQSGAAAAPFICPKELRALCERSLRLVVWPEGGREYSVTLADGDPRAFVDPADKRDPYPQEMWDGLAAHFATDGAGLSEARPGSRYACARALAELGLPCVRGLTLGELNHVVALAMGSRRILGWSAAGRAVPYLEVGGRDQGAVCRERPARAPRARRAAAGRCQVGGRPSVLVEAPGPGRAEGQGSAAAQRQAPLPVGVRPRLVRDGARSREAPGPVAGPPPSRHLRAAKAGRRAPCRGGEGCRSTCRGRGGPCSSGVPAAQSCAAGRGRVRTAAASLAEKRQRQQHHRL</sequence>